<dbReference type="AlphaFoldDB" id="A0A9X6WR76"/>
<protein>
    <submittedName>
        <fullName evidence="1">Uncharacterized protein</fullName>
    </submittedName>
</protein>
<dbReference type="Proteomes" id="UP000224003">
    <property type="component" value="Unassembled WGS sequence"/>
</dbReference>
<reference evidence="1 2" key="1">
    <citation type="submission" date="2017-09" db="EMBL/GenBank/DDBJ databases">
        <title>Large-scale bioinformatics analysis of Bacillus genomes uncovers conserved roles of natural products in bacterial physiology.</title>
        <authorList>
            <consortium name="Agbiome Team Llc"/>
            <person name="Bleich R.M."/>
            <person name="Grubbs K.J."/>
            <person name="Santa Maria K.C."/>
            <person name="Allen S.E."/>
            <person name="Farag S."/>
            <person name="Shank E.A."/>
            <person name="Bowers A."/>
        </authorList>
    </citation>
    <scope>NUCLEOTIDE SEQUENCE [LARGE SCALE GENOMIC DNA]</scope>
    <source>
        <strain evidence="1 2">AFS085496</strain>
    </source>
</reference>
<evidence type="ECO:0000313" key="2">
    <source>
        <dbReference type="Proteomes" id="UP000224003"/>
    </source>
</evidence>
<sequence>MALELKAPPTIKYSDEHITVGDYVVYSVLPHLNLRIAGILEGPLSDYYLVYKVGETESTPAFILKNDIFLERPSPLRYAIPRSYNFRNVYHTESKDVWLVSDVRVSYKGHRFDSVVCTQGTLGNGGIQTKIFPLQDVMLIRKTHCKNEKCKTSLDIHQNQGVCQGCGWFICPNCGSHGCDDIKIDNKIRDYLCYIRGLKNPNFKSEVGPFTPMPIV</sequence>
<dbReference type="RefSeq" id="WP_098516810.1">
    <property type="nucleotide sequence ID" value="NZ_NUVX01000007.1"/>
</dbReference>
<organism evidence="1 2">
    <name type="scientific">Bacillus thuringiensis</name>
    <dbReference type="NCBI Taxonomy" id="1428"/>
    <lineage>
        <taxon>Bacteria</taxon>
        <taxon>Bacillati</taxon>
        <taxon>Bacillota</taxon>
        <taxon>Bacilli</taxon>
        <taxon>Bacillales</taxon>
        <taxon>Bacillaceae</taxon>
        <taxon>Bacillus</taxon>
        <taxon>Bacillus cereus group</taxon>
    </lineage>
</organism>
<gene>
    <name evidence="1" type="ORF">COJ15_05155</name>
</gene>
<proteinExistence type="predicted"/>
<name>A0A9X6WR76_BACTU</name>
<dbReference type="EMBL" id="NUVX01000007">
    <property type="protein sequence ID" value="PFJ42731.1"/>
    <property type="molecule type" value="Genomic_DNA"/>
</dbReference>
<comment type="caution">
    <text evidence="1">The sequence shown here is derived from an EMBL/GenBank/DDBJ whole genome shotgun (WGS) entry which is preliminary data.</text>
</comment>
<evidence type="ECO:0000313" key="1">
    <source>
        <dbReference type="EMBL" id="PFJ42731.1"/>
    </source>
</evidence>
<accession>A0A9X6WR76</accession>